<feature type="region of interest" description="Disordered" evidence="1">
    <location>
        <begin position="105"/>
        <end position="124"/>
    </location>
</feature>
<protein>
    <recommendedName>
        <fullName evidence="2">Bacterial toxin 44 domain-containing protein</fullName>
    </recommendedName>
</protein>
<dbReference type="AlphaFoldDB" id="A0A372IIN4"/>
<proteinExistence type="predicted"/>
<dbReference type="Pfam" id="PF15607">
    <property type="entry name" value="Ntox44"/>
    <property type="match status" value="1"/>
</dbReference>
<feature type="domain" description="Bacterial toxin 44" evidence="2">
    <location>
        <begin position="51"/>
        <end position="138"/>
    </location>
</feature>
<dbReference type="InterPro" id="IPR028946">
    <property type="entry name" value="Ntox44"/>
</dbReference>
<evidence type="ECO:0000313" key="4">
    <source>
        <dbReference type="Proteomes" id="UP000264702"/>
    </source>
</evidence>
<dbReference type="Proteomes" id="UP000264702">
    <property type="component" value="Unassembled WGS sequence"/>
</dbReference>
<gene>
    <name evidence="3" type="ORF">D0Y96_20355</name>
</gene>
<evidence type="ECO:0000256" key="1">
    <source>
        <dbReference type="SAM" id="MobiDB-lite"/>
    </source>
</evidence>
<comment type="caution">
    <text evidence="3">The sequence shown here is derived from an EMBL/GenBank/DDBJ whole genome shotgun (WGS) entry which is preliminary data.</text>
</comment>
<accession>A0A372IIN4</accession>
<reference evidence="3 4" key="1">
    <citation type="submission" date="2018-08" db="EMBL/GenBank/DDBJ databases">
        <title>Acidipila sp. 4G-K13, an acidobacterium isolated from forest soil.</title>
        <authorList>
            <person name="Gao Z.-H."/>
            <person name="Qiu L.-H."/>
        </authorList>
    </citation>
    <scope>NUCLEOTIDE SEQUENCE [LARGE SCALE GENOMIC DNA]</scope>
    <source>
        <strain evidence="3 4">4G-K13</strain>
    </source>
</reference>
<evidence type="ECO:0000259" key="2">
    <source>
        <dbReference type="Pfam" id="PF15607"/>
    </source>
</evidence>
<sequence length="145" mass="15583">MPGPAQNKNCSVPPAPSGVSVNTNIKFANVFHIFSVANIPVFYELVRGKGPMDYKQQAQNYSDGYPIGSPYADFGNFNYGAVGAAFGIPQSILLRAAGYAQGQAGTSSPEWGNWKGGPPYGDDPNDQAQIMDGYNYYQAGCYKHN</sequence>
<dbReference type="EMBL" id="QVQT01000012">
    <property type="protein sequence ID" value="RFU14777.1"/>
    <property type="molecule type" value="Genomic_DNA"/>
</dbReference>
<keyword evidence="4" id="KW-1185">Reference proteome</keyword>
<name>A0A372IIN4_9BACT</name>
<dbReference type="OrthoDB" id="2161905at2"/>
<evidence type="ECO:0000313" key="3">
    <source>
        <dbReference type="EMBL" id="RFU14777.1"/>
    </source>
</evidence>
<organism evidence="3 4">
    <name type="scientific">Paracidobacterium acidisoli</name>
    <dbReference type="NCBI Taxonomy" id="2303751"/>
    <lineage>
        <taxon>Bacteria</taxon>
        <taxon>Pseudomonadati</taxon>
        <taxon>Acidobacteriota</taxon>
        <taxon>Terriglobia</taxon>
        <taxon>Terriglobales</taxon>
        <taxon>Acidobacteriaceae</taxon>
        <taxon>Paracidobacterium</taxon>
    </lineage>
</organism>